<name>A0A2K9ERQ6_9RHOB</name>
<dbReference type="Gene3D" id="2.140.10.10">
    <property type="entry name" value="Quinoprotein alcohol dehydrogenase-like superfamily"/>
    <property type="match status" value="1"/>
</dbReference>
<evidence type="ECO:0000313" key="6">
    <source>
        <dbReference type="EMBL" id="AUH34385.1"/>
    </source>
</evidence>
<dbReference type="InterPro" id="IPR002372">
    <property type="entry name" value="PQQ_rpt_dom"/>
</dbReference>
<evidence type="ECO:0000256" key="1">
    <source>
        <dbReference type="ARBA" id="ARBA00001931"/>
    </source>
</evidence>
<keyword evidence="3" id="KW-0560">Oxidoreductase</keyword>
<feature type="transmembrane region" description="Helical" evidence="4">
    <location>
        <begin position="139"/>
        <end position="159"/>
    </location>
</feature>
<evidence type="ECO:0000256" key="2">
    <source>
        <dbReference type="ARBA" id="ARBA00008156"/>
    </source>
</evidence>
<dbReference type="Pfam" id="PF01011">
    <property type="entry name" value="PQQ"/>
    <property type="match status" value="1"/>
</dbReference>
<feature type="transmembrane region" description="Helical" evidence="4">
    <location>
        <begin position="81"/>
        <end position="104"/>
    </location>
</feature>
<evidence type="ECO:0000259" key="5">
    <source>
        <dbReference type="Pfam" id="PF01011"/>
    </source>
</evidence>
<dbReference type="InterPro" id="IPR011047">
    <property type="entry name" value="Quinoprotein_ADH-like_sf"/>
</dbReference>
<dbReference type="InterPro" id="IPR018391">
    <property type="entry name" value="PQQ_b-propeller_rpt"/>
</dbReference>
<dbReference type="PANTHER" id="PTHR32303:SF4">
    <property type="entry name" value="QUINOPROTEIN GLUCOSE DEHYDROGENASE"/>
    <property type="match status" value="1"/>
</dbReference>
<dbReference type="Proteomes" id="UP000233742">
    <property type="component" value="Chromosome"/>
</dbReference>
<dbReference type="GO" id="GO:0048038">
    <property type="term" value="F:quinone binding"/>
    <property type="evidence" value="ECO:0007669"/>
    <property type="project" value="InterPro"/>
</dbReference>
<dbReference type="GO" id="GO:0016020">
    <property type="term" value="C:membrane"/>
    <property type="evidence" value="ECO:0007669"/>
    <property type="project" value="InterPro"/>
</dbReference>
<dbReference type="EMBL" id="CP025408">
    <property type="protein sequence ID" value="AUH34385.1"/>
    <property type="molecule type" value="Genomic_DNA"/>
</dbReference>
<dbReference type="GO" id="GO:0008876">
    <property type="term" value="F:quinoprotein glucose dehydrogenase activity"/>
    <property type="evidence" value="ECO:0007669"/>
    <property type="project" value="TreeGrafter"/>
</dbReference>
<dbReference type="AlphaFoldDB" id="A0A2K9ERQ6"/>
<dbReference type="NCBIfam" id="TIGR03074">
    <property type="entry name" value="PQQ_membr_DH"/>
    <property type="match status" value="1"/>
</dbReference>
<feature type="transmembrane region" description="Helical" evidence="4">
    <location>
        <begin position="27"/>
        <end position="51"/>
    </location>
</feature>
<comment type="similarity">
    <text evidence="2">Belongs to the bacterial PQQ dehydrogenase family.</text>
</comment>
<dbReference type="InterPro" id="IPR017511">
    <property type="entry name" value="PQQ_mDH"/>
</dbReference>
<protein>
    <submittedName>
        <fullName evidence="6">Membrane-bound PQQ-dependent dehydrogenase, glucose/quinate/shikimate family</fullName>
    </submittedName>
</protein>
<proteinExistence type="inferred from homology"/>
<organism evidence="6 7">
    <name type="scientific">Paracoccus tegillarcae</name>
    <dbReference type="NCBI Taxonomy" id="1529068"/>
    <lineage>
        <taxon>Bacteria</taxon>
        <taxon>Pseudomonadati</taxon>
        <taxon>Pseudomonadota</taxon>
        <taxon>Alphaproteobacteria</taxon>
        <taxon>Rhodobacterales</taxon>
        <taxon>Paracoccaceae</taxon>
        <taxon>Paracoccus</taxon>
    </lineage>
</organism>
<comment type="cofactor">
    <cofactor evidence="1">
        <name>pyrroloquinoline quinone</name>
        <dbReference type="ChEBI" id="CHEBI:58442"/>
    </cofactor>
</comment>
<gene>
    <name evidence="6" type="ORF">CUV01_14210</name>
</gene>
<dbReference type="SMART" id="SM00564">
    <property type="entry name" value="PQQ"/>
    <property type="match status" value="4"/>
</dbReference>
<feature type="domain" description="Pyrrolo-quinoline quinone repeat" evidence="5">
    <location>
        <begin position="186"/>
        <end position="774"/>
    </location>
</feature>
<evidence type="ECO:0000256" key="3">
    <source>
        <dbReference type="ARBA" id="ARBA00023002"/>
    </source>
</evidence>
<feature type="transmembrane region" description="Helical" evidence="4">
    <location>
        <begin position="110"/>
        <end position="127"/>
    </location>
</feature>
<accession>A0A2K9ERQ6</accession>
<dbReference type="KEGG" id="paro:CUV01_14210"/>
<evidence type="ECO:0000256" key="4">
    <source>
        <dbReference type="SAM" id="Phobius"/>
    </source>
</evidence>
<dbReference type="CDD" id="cd10280">
    <property type="entry name" value="PQQ_mGDH"/>
    <property type="match status" value="1"/>
</dbReference>
<keyword evidence="4" id="KW-0472">Membrane</keyword>
<keyword evidence="4" id="KW-1133">Transmembrane helix</keyword>
<reference evidence="6 7" key="1">
    <citation type="submission" date="2017-12" db="EMBL/GenBank/DDBJ databases">
        <authorList>
            <person name="Hurst M.R.H."/>
        </authorList>
    </citation>
    <scope>NUCLEOTIDE SEQUENCE [LARGE SCALE GENOMIC DNA]</scope>
    <source>
        <strain evidence="6 7">BM15</strain>
    </source>
</reference>
<dbReference type="SUPFAM" id="SSF50998">
    <property type="entry name" value="Quinoprotein alcohol dehydrogenase-like"/>
    <property type="match status" value="1"/>
</dbReference>
<keyword evidence="4" id="KW-0812">Transmembrane</keyword>
<evidence type="ECO:0000313" key="7">
    <source>
        <dbReference type="Proteomes" id="UP000233742"/>
    </source>
</evidence>
<feature type="transmembrane region" description="Helical" evidence="4">
    <location>
        <begin position="57"/>
        <end position="74"/>
    </location>
</feature>
<dbReference type="PANTHER" id="PTHR32303">
    <property type="entry name" value="QUINOPROTEIN ALCOHOL DEHYDROGENASE (CYTOCHROME C)"/>
    <property type="match status" value="1"/>
</dbReference>
<sequence>MKMTDQRPEDATTVPDNKRHRKDAVSAWVRFVAALLFIAGIPLLLGGVYLITLGGSWYYALAGAGISYAAWHIWKGRMWGVHVYLGVFLLTALWAFYEAGLTYWPLVPRLIAPLFLAGLAMLIVPKLSAAERPGKARGYVWGGVAALAGFVVWLVSMFFPHDIIRNPVAVTAGQAAPTTVEAGDNWYAYGRTGSGTRFAPDTQITADNIDQLDVAWTAQTGFVADQAKSEQDQTVPLYVDGTVYHCGPVGQITALDGVSGQIKWQFDPQAASTDWKRCRSIGYFDPGPGDACGPRIVETTVDSRLISVRAEDGQPCETFGEGGTVDLWTGMGETDAEYLTSSSGPLVAGDKIIVAARVTDNVTVGEPSGVIRAYDALTGDLAWVWDLGNPDLKGLPPTGESYTPGTPNVWSLMAYDLELGMVYLPLGNATPDIWGGGRRDFDDAYSSAVVALDLETGDEVWKFQTVRHDLWDYDLPAQPVLADIPDGNGGVVPGLIQTTKRSQIFVLDRRNGAPIKAVVDRPAPPSDGTIEGEYYAETQPYSVEMAAIGTEPLEGRKMWGATPIDQMLCRIMFQKYRYEGEFTTPSTEWSLVYPGAMGGMNFGSTAVDETRNIMVAAEMTMPLVQRLVPRAEVTPDMQYTGESGPYAPMDGTPYGMERSNFTSPLGIPCLEPSWGAIVGVDLATGRQIWEHPAGTARDLAFGDVTPGLGFYVGLPPLGGAMITGGGIAWYAGTQDFVLRGFDVETGDLLWEGDLPTGSQGTPMSYVGPDGRQYIVISAGGARYNFSNMGDYIVAFALPG</sequence>
<keyword evidence="7" id="KW-1185">Reference proteome</keyword>